<dbReference type="Pfam" id="PF06013">
    <property type="entry name" value="WXG100"/>
    <property type="match status" value="1"/>
</dbReference>
<dbReference type="EMBL" id="CAFBLX010000001">
    <property type="protein sequence ID" value="CAB4872109.1"/>
    <property type="molecule type" value="Genomic_DNA"/>
</dbReference>
<dbReference type="NCBIfam" id="TIGR03930">
    <property type="entry name" value="WXG100_ESAT6"/>
    <property type="match status" value="1"/>
</dbReference>
<organism evidence="1">
    <name type="scientific">freshwater metagenome</name>
    <dbReference type="NCBI Taxonomy" id="449393"/>
    <lineage>
        <taxon>unclassified sequences</taxon>
        <taxon>metagenomes</taxon>
        <taxon>ecological metagenomes</taxon>
    </lineage>
</organism>
<dbReference type="InterPro" id="IPR010310">
    <property type="entry name" value="T7SS_ESAT-6-like"/>
</dbReference>
<name>A0A6J7DUR5_9ZZZZ</name>
<evidence type="ECO:0000313" key="1">
    <source>
        <dbReference type="EMBL" id="CAB4872109.1"/>
    </source>
</evidence>
<reference evidence="1" key="1">
    <citation type="submission" date="2020-05" db="EMBL/GenBank/DDBJ databases">
        <authorList>
            <person name="Chiriac C."/>
            <person name="Salcher M."/>
            <person name="Ghai R."/>
            <person name="Kavagutti S V."/>
        </authorList>
    </citation>
    <scope>NUCLEOTIDE SEQUENCE</scope>
</reference>
<dbReference type="InterPro" id="IPR036689">
    <property type="entry name" value="ESAT-6-like_sf"/>
</dbReference>
<dbReference type="AlphaFoldDB" id="A0A6J7DUR5"/>
<dbReference type="Gene3D" id="1.10.287.1060">
    <property type="entry name" value="ESAT-6-like"/>
    <property type="match status" value="1"/>
</dbReference>
<gene>
    <name evidence="1" type="ORF">UFOPK3472_00012</name>
</gene>
<accession>A0A6J7DUR5</accession>
<sequence>MAGSVPEDAVRADPDRIRRAAARISGLADALWDDIDLIRRDADELMDSSWTGNAADSHAVLWGEWVDSARKMCGALTEDAVLLDRVAIDYTAADKKIDAHVMDSGLRLDR</sequence>
<proteinExistence type="predicted"/>
<protein>
    <submittedName>
        <fullName evidence="1">Unannotated protein</fullName>
    </submittedName>
</protein>
<dbReference type="SUPFAM" id="SSF140453">
    <property type="entry name" value="EsxAB dimer-like"/>
    <property type="match status" value="1"/>
</dbReference>